<dbReference type="Proteomes" id="UP000181951">
    <property type="component" value="Unassembled WGS sequence"/>
</dbReference>
<gene>
    <name evidence="2" type="ORF">SAMN05216267_104636</name>
</gene>
<sequence>MPKHTLAIRKYDTYGHEVILDGTNIANGIDGLTITMRAGQPSKVEVSMPIVDVTELQDPEPRILVTDATRAALLALGWTAPAEPGEKPTPTSFPDVKGHCPACGGTSLFLGEGGYPTCSRAECPEPDAASTLLERDARRQDADQAAAAAAGKEV</sequence>
<dbReference type="STRING" id="310780.SAMN05216267_104636"/>
<organism evidence="2 3">
    <name type="scientific">Actinacidiphila rubida</name>
    <dbReference type="NCBI Taxonomy" id="310780"/>
    <lineage>
        <taxon>Bacteria</taxon>
        <taxon>Bacillati</taxon>
        <taxon>Actinomycetota</taxon>
        <taxon>Actinomycetes</taxon>
        <taxon>Kitasatosporales</taxon>
        <taxon>Streptomycetaceae</taxon>
        <taxon>Actinacidiphila</taxon>
    </lineage>
</organism>
<proteinExistence type="predicted"/>
<protein>
    <submittedName>
        <fullName evidence="2">Uncharacterized protein</fullName>
    </submittedName>
</protein>
<feature type="region of interest" description="Disordered" evidence="1">
    <location>
        <begin position="129"/>
        <end position="154"/>
    </location>
</feature>
<keyword evidence="3" id="KW-1185">Reference proteome</keyword>
<evidence type="ECO:0000313" key="2">
    <source>
        <dbReference type="EMBL" id="SEO83287.1"/>
    </source>
</evidence>
<evidence type="ECO:0000256" key="1">
    <source>
        <dbReference type="SAM" id="MobiDB-lite"/>
    </source>
</evidence>
<dbReference type="AlphaFoldDB" id="A0A1H8SXE3"/>
<dbReference type="OrthoDB" id="4338729at2"/>
<dbReference type="EMBL" id="FODD01000046">
    <property type="protein sequence ID" value="SEO83287.1"/>
    <property type="molecule type" value="Genomic_DNA"/>
</dbReference>
<name>A0A1H8SXE3_9ACTN</name>
<reference evidence="2 3" key="1">
    <citation type="submission" date="2016-10" db="EMBL/GenBank/DDBJ databases">
        <authorList>
            <person name="de Groot N.N."/>
        </authorList>
    </citation>
    <scope>NUCLEOTIDE SEQUENCE [LARGE SCALE GENOMIC DNA]</scope>
    <source>
        <strain evidence="2 3">CGMCC 4.2026</strain>
    </source>
</reference>
<evidence type="ECO:0000313" key="3">
    <source>
        <dbReference type="Proteomes" id="UP000181951"/>
    </source>
</evidence>
<feature type="compositionally biased region" description="Low complexity" evidence="1">
    <location>
        <begin position="143"/>
        <end position="154"/>
    </location>
</feature>
<dbReference type="RefSeq" id="WP_069462396.1">
    <property type="nucleotide sequence ID" value="NZ_FODD01000046.1"/>
</dbReference>
<feature type="compositionally biased region" description="Basic and acidic residues" evidence="1">
    <location>
        <begin position="133"/>
        <end position="142"/>
    </location>
</feature>
<accession>A0A1H8SXE3</accession>